<accession>A0A9J6FZJ7</accession>
<dbReference type="AlphaFoldDB" id="A0A9J6FZJ7"/>
<name>A0A9J6FZJ7_HAELO</name>
<dbReference type="SUPFAM" id="SSF53474">
    <property type="entry name" value="alpha/beta-Hydrolases"/>
    <property type="match status" value="1"/>
</dbReference>
<organism evidence="1 2">
    <name type="scientific">Haemaphysalis longicornis</name>
    <name type="common">Bush tick</name>
    <dbReference type="NCBI Taxonomy" id="44386"/>
    <lineage>
        <taxon>Eukaryota</taxon>
        <taxon>Metazoa</taxon>
        <taxon>Ecdysozoa</taxon>
        <taxon>Arthropoda</taxon>
        <taxon>Chelicerata</taxon>
        <taxon>Arachnida</taxon>
        <taxon>Acari</taxon>
        <taxon>Parasitiformes</taxon>
        <taxon>Ixodida</taxon>
        <taxon>Ixodoidea</taxon>
        <taxon>Ixodidae</taxon>
        <taxon>Haemaphysalinae</taxon>
        <taxon>Haemaphysalis</taxon>
    </lineage>
</organism>
<reference evidence="1 2" key="1">
    <citation type="journal article" date="2020" name="Cell">
        <title>Large-Scale Comparative Analyses of Tick Genomes Elucidate Their Genetic Diversity and Vector Capacities.</title>
        <authorList>
            <consortium name="Tick Genome and Microbiome Consortium (TIGMIC)"/>
            <person name="Jia N."/>
            <person name="Wang J."/>
            <person name="Shi W."/>
            <person name="Du L."/>
            <person name="Sun Y."/>
            <person name="Zhan W."/>
            <person name="Jiang J.F."/>
            <person name="Wang Q."/>
            <person name="Zhang B."/>
            <person name="Ji P."/>
            <person name="Bell-Sakyi L."/>
            <person name="Cui X.M."/>
            <person name="Yuan T.T."/>
            <person name="Jiang B.G."/>
            <person name="Yang W.F."/>
            <person name="Lam T.T."/>
            <person name="Chang Q.C."/>
            <person name="Ding S.J."/>
            <person name="Wang X.J."/>
            <person name="Zhu J.G."/>
            <person name="Ruan X.D."/>
            <person name="Zhao L."/>
            <person name="Wei J.T."/>
            <person name="Ye R.Z."/>
            <person name="Que T.C."/>
            <person name="Du C.H."/>
            <person name="Zhou Y.H."/>
            <person name="Cheng J.X."/>
            <person name="Dai P.F."/>
            <person name="Guo W.B."/>
            <person name="Han X.H."/>
            <person name="Huang E.J."/>
            <person name="Li L.F."/>
            <person name="Wei W."/>
            <person name="Gao Y.C."/>
            <person name="Liu J.Z."/>
            <person name="Shao H.Z."/>
            <person name="Wang X."/>
            <person name="Wang C.C."/>
            <person name="Yang T.C."/>
            <person name="Huo Q.B."/>
            <person name="Li W."/>
            <person name="Chen H.Y."/>
            <person name="Chen S.E."/>
            <person name="Zhou L.G."/>
            <person name="Ni X.B."/>
            <person name="Tian J.H."/>
            <person name="Sheng Y."/>
            <person name="Liu T."/>
            <person name="Pan Y.S."/>
            <person name="Xia L.Y."/>
            <person name="Li J."/>
            <person name="Zhao F."/>
            <person name="Cao W.C."/>
        </authorList>
    </citation>
    <scope>NUCLEOTIDE SEQUENCE [LARGE SCALE GENOMIC DNA]</scope>
    <source>
        <strain evidence="1">HaeL-2018</strain>
    </source>
</reference>
<proteinExistence type="predicted"/>
<dbReference type="VEuPathDB" id="VectorBase:HLOH_053559"/>
<dbReference type="Proteomes" id="UP000821853">
    <property type="component" value="Chromosome 2"/>
</dbReference>
<evidence type="ECO:0000313" key="1">
    <source>
        <dbReference type="EMBL" id="KAH9368541.1"/>
    </source>
</evidence>
<dbReference type="EMBL" id="JABSTR010000004">
    <property type="protein sequence ID" value="KAH9368541.1"/>
    <property type="molecule type" value="Genomic_DNA"/>
</dbReference>
<keyword evidence="2" id="KW-1185">Reference proteome</keyword>
<gene>
    <name evidence="1" type="ORF">HPB48_000318</name>
</gene>
<comment type="caution">
    <text evidence="1">The sequence shown here is derived from an EMBL/GenBank/DDBJ whole genome shotgun (WGS) entry which is preliminary data.</text>
</comment>
<sequence>MIECLRAASPVNLLRGLDLFDGVNGKLFGPSYEPLGKGSVLVAGMPPHQGEADNNPAQELVPSLTGTDLLIGHMVNEGEFFLAEFTQDWSLAHMGNLPRGFVRVLQERLVLQFFVRPRLGPAWEYYFGGHGYSNLDAYAQAARFLGDAKVRCPARAMADLVSRRGGRVYAYVLEATAQDVLPRDDDNETISERSERNATDFYRNPTHNFDAFVALGSALSGGHSVSDAVLGRGEAPDAEVGYVCQDWVSCPGKSTAVLETWR</sequence>
<protein>
    <submittedName>
        <fullName evidence="1">Uncharacterized protein</fullName>
    </submittedName>
</protein>
<dbReference type="InterPro" id="IPR029058">
    <property type="entry name" value="AB_hydrolase_fold"/>
</dbReference>
<evidence type="ECO:0000313" key="2">
    <source>
        <dbReference type="Proteomes" id="UP000821853"/>
    </source>
</evidence>
<dbReference type="Gene3D" id="3.40.50.1820">
    <property type="entry name" value="alpha/beta hydrolase"/>
    <property type="match status" value="1"/>
</dbReference>